<keyword evidence="1" id="KW-0812">Transmembrane</keyword>
<dbReference type="OrthoDB" id="411145at2759"/>
<accession>A0A6A6XXB7</accession>
<dbReference type="AlphaFoldDB" id="A0A6A6XXB7"/>
<reference evidence="2" key="1">
    <citation type="journal article" date="2020" name="Stud. Mycol.">
        <title>101 Dothideomycetes genomes: a test case for predicting lifestyles and emergence of pathogens.</title>
        <authorList>
            <person name="Haridas S."/>
            <person name="Albert R."/>
            <person name="Binder M."/>
            <person name="Bloem J."/>
            <person name="Labutti K."/>
            <person name="Salamov A."/>
            <person name="Andreopoulos B."/>
            <person name="Baker S."/>
            <person name="Barry K."/>
            <person name="Bills G."/>
            <person name="Bluhm B."/>
            <person name="Cannon C."/>
            <person name="Castanera R."/>
            <person name="Culley D."/>
            <person name="Daum C."/>
            <person name="Ezra D."/>
            <person name="Gonzalez J."/>
            <person name="Henrissat B."/>
            <person name="Kuo A."/>
            <person name="Liang C."/>
            <person name="Lipzen A."/>
            <person name="Lutzoni F."/>
            <person name="Magnuson J."/>
            <person name="Mondo S."/>
            <person name="Nolan M."/>
            <person name="Ohm R."/>
            <person name="Pangilinan J."/>
            <person name="Park H.-J."/>
            <person name="Ramirez L."/>
            <person name="Alfaro M."/>
            <person name="Sun H."/>
            <person name="Tritt A."/>
            <person name="Yoshinaga Y."/>
            <person name="Zwiers L.-H."/>
            <person name="Turgeon B."/>
            <person name="Goodwin S."/>
            <person name="Spatafora J."/>
            <person name="Crous P."/>
            <person name="Grigoriev I."/>
        </authorList>
    </citation>
    <scope>NUCLEOTIDE SEQUENCE</scope>
    <source>
        <strain evidence="2">CBS 109.77</strain>
    </source>
</reference>
<gene>
    <name evidence="2" type="ORF">K505DRAFT_342</name>
</gene>
<dbReference type="EMBL" id="MU001738">
    <property type="protein sequence ID" value="KAF2801162.1"/>
    <property type="molecule type" value="Genomic_DNA"/>
</dbReference>
<feature type="transmembrane region" description="Helical" evidence="1">
    <location>
        <begin position="21"/>
        <end position="44"/>
    </location>
</feature>
<keyword evidence="1" id="KW-0472">Membrane</keyword>
<sequence>MGNAVRRRIYLPVWTCRVRILMLYPGSSPGAAASFSLSFILLSLPHNLSIPASLSGEPLVSHPSSF</sequence>
<keyword evidence="3" id="KW-1185">Reference proteome</keyword>
<evidence type="ECO:0000313" key="2">
    <source>
        <dbReference type="EMBL" id="KAF2801162.1"/>
    </source>
</evidence>
<evidence type="ECO:0000313" key="3">
    <source>
        <dbReference type="Proteomes" id="UP000799757"/>
    </source>
</evidence>
<organism evidence="2 3">
    <name type="scientific">Melanomma pulvis-pyrius CBS 109.77</name>
    <dbReference type="NCBI Taxonomy" id="1314802"/>
    <lineage>
        <taxon>Eukaryota</taxon>
        <taxon>Fungi</taxon>
        <taxon>Dikarya</taxon>
        <taxon>Ascomycota</taxon>
        <taxon>Pezizomycotina</taxon>
        <taxon>Dothideomycetes</taxon>
        <taxon>Pleosporomycetidae</taxon>
        <taxon>Pleosporales</taxon>
        <taxon>Melanommataceae</taxon>
        <taxon>Melanomma</taxon>
    </lineage>
</organism>
<keyword evidence="1" id="KW-1133">Transmembrane helix</keyword>
<proteinExistence type="predicted"/>
<dbReference type="Proteomes" id="UP000799757">
    <property type="component" value="Unassembled WGS sequence"/>
</dbReference>
<protein>
    <submittedName>
        <fullName evidence="2">Uncharacterized protein</fullName>
    </submittedName>
</protein>
<name>A0A6A6XXB7_9PLEO</name>
<evidence type="ECO:0000256" key="1">
    <source>
        <dbReference type="SAM" id="Phobius"/>
    </source>
</evidence>